<sequence>MMCQKSVDTFGLDDGASRRSAVQHALILTIRDILAGDGPDSSVKCYAQDPMYTEADRLVLQSEKEVPCDLISMADISVDERKIIEKELDWGSEGVEVFVTFGHCHRMWKRIKQRRLDAYIGRSDSYFCLSMGAKSRGDDGRAELN</sequence>
<evidence type="ECO:0000313" key="2">
    <source>
        <dbReference type="EMBL" id="KAK3382974.1"/>
    </source>
</evidence>
<proteinExistence type="predicted"/>
<organism evidence="2 3">
    <name type="scientific">Lasiosphaeria ovina</name>
    <dbReference type="NCBI Taxonomy" id="92902"/>
    <lineage>
        <taxon>Eukaryota</taxon>
        <taxon>Fungi</taxon>
        <taxon>Dikarya</taxon>
        <taxon>Ascomycota</taxon>
        <taxon>Pezizomycotina</taxon>
        <taxon>Sordariomycetes</taxon>
        <taxon>Sordariomycetidae</taxon>
        <taxon>Sordariales</taxon>
        <taxon>Lasiosphaeriaceae</taxon>
        <taxon>Lasiosphaeria</taxon>
    </lineage>
</organism>
<reference evidence="2" key="2">
    <citation type="submission" date="2023-06" db="EMBL/GenBank/DDBJ databases">
        <authorList>
            <consortium name="Lawrence Berkeley National Laboratory"/>
            <person name="Haridas S."/>
            <person name="Hensen N."/>
            <person name="Bonometti L."/>
            <person name="Westerberg I."/>
            <person name="Brannstrom I.O."/>
            <person name="Guillou S."/>
            <person name="Cros-Aarteil S."/>
            <person name="Calhoun S."/>
            <person name="Kuo A."/>
            <person name="Mondo S."/>
            <person name="Pangilinan J."/>
            <person name="Riley R."/>
            <person name="Labutti K."/>
            <person name="Andreopoulos B."/>
            <person name="Lipzen A."/>
            <person name="Chen C."/>
            <person name="Yanf M."/>
            <person name="Daum C."/>
            <person name="Ng V."/>
            <person name="Clum A."/>
            <person name="Steindorff A."/>
            <person name="Ohm R."/>
            <person name="Martin F."/>
            <person name="Silar P."/>
            <person name="Natvig D."/>
            <person name="Lalanne C."/>
            <person name="Gautier V."/>
            <person name="Ament-Velasquez S.L."/>
            <person name="Kruys A."/>
            <person name="Hutchinson M.I."/>
            <person name="Powell A.J."/>
            <person name="Barry K."/>
            <person name="Miller A.N."/>
            <person name="Grigoriev I.V."/>
            <person name="Debuchy R."/>
            <person name="Gladieux P."/>
            <person name="Thoren M.H."/>
            <person name="Johannesson H."/>
        </authorList>
    </citation>
    <scope>NUCLEOTIDE SEQUENCE</scope>
    <source>
        <strain evidence="2">CBS 958.72</strain>
    </source>
</reference>
<evidence type="ECO:0000259" key="1">
    <source>
        <dbReference type="Pfam" id="PF07985"/>
    </source>
</evidence>
<accession>A0AAE0TXA3</accession>
<dbReference type="Proteomes" id="UP001287356">
    <property type="component" value="Unassembled WGS sequence"/>
</dbReference>
<dbReference type="Pfam" id="PF07985">
    <property type="entry name" value="SRR1"/>
    <property type="match status" value="1"/>
</dbReference>
<dbReference type="InterPro" id="IPR012942">
    <property type="entry name" value="SRR1-like"/>
</dbReference>
<comment type="caution">
    <text evidence="2">The sequence shown here is derived from an EMBL/GenBank/DDBJ whole genome shotgun (WGS) entry which is preliminary data.</text>
</comment>
<feature type="domain" description="SRR1-like" evidence="1">
    <location>
        <begin position="17"/>
        <end position="62"/>
    </location>
</feature>
<keyword evidence="3" id="KW-1185">Reference proteome</keyword>
<evidence type="ECO:0000313" key="3">
    <source>
        <dbReference type="Proteomes" id="UP001287356"/>
    </source>
</evidence>
<reference evidence="2" key="1">
    <citation type="journal article" date="2023" name="Mol. Phylogenet. Evol.">
        <title>Genome-scale phylogeny and comparative genomics of the fungal order Sordariales.</title>
        <authorList>
            <person name="Hensen N."/>
            <person name="Bonometti L."/>
            <person name="Westerberg I."/>
            <person name="Brannstrom I.O."/>
            <person name="Guillou S."/>
            <person name="Cros-Aarteil S."/>
            <person name="Calhoun S."/>
            <person name="Haridas S."/>
            <person name="Kuo A."/>
            <person name="Mondo S."/>
            <person name="Pangilinan J."/>
            <person name="Riley R."/>
            <person name="LaButti K."/>
            <person name="Andreopoulos B."/>
            <person name="Lipzen A."/>
            <person name="Chen C."/>
            <person name="Yan M."/>
            <person name="Daum C."/>
            <person name="Ng V."/>
            <person name="Clum A."/>
            <person name="Steindorff A."/>
            <person name="Ohm R.A."/>
            <person name="Martin F."/>
            <person name="Silar P."/>
            <person name="Natvig D.O."/>
            <person name="Lalanne C."/>
            <person name="Gautier V."/>
            <person name="Ament-Velasquez S.L."/>
            <person name="Kruys A."/>
            <person name="Hutchinson M.I."/>
            <person name="Powell A.J."/>
            <person name="Barry K."/>
            <person name="Miller A.N."/>
            <person name="Grigoriev I.V."/>
            <person name="Debuchy R."/>
            <person name="Gladieux P."/>
            <person name="Hiltunen Thoren M."/>
            <person name="Johannesson H."/>
        </authorList>
    </citation>
    <scope>NUCLEOTIDE SEQUENCE</scope>
    <source>
        <strain evidence="2">CBS 958.72</strain>
    </source>
</reference>
<dbReference type="EMBL" id="JAULSN010000001">
    <property type="protein sequence ID" value="KAK3382974.1"/>
    <property type="molecule type" value="Genomic_DNA"/>
</dbReference>
<dbReference type="AlphaFoldDB" id="A0AAE0TXA3"/>
<name>A0AAE0TXA3_9PEZI</name>
<protein>
    <recommendedName>
        <fullName evidence="1">SRR1-like domain-containing protein</fullName>
    </recommendedName>
</protein>
<gene>
    <name evidence="2" type="ORF">B0T24DRAFT_29031</name>
</gene>